<dbReference type="EMBL" id="CAEZUO010000006">
    <property type="protein sequence ID" value="CAB4595811.1"/>
    <property type="molecule type" value="Genomic_DNA"/>
</dbReference>
<evidence type="ECO:0000313" key="1">
    <source>
        <dbReference type="EMBL" id="CAB4595811.1"/>
    </source>
</evidence>
<proteinExistence type="predicted"/>
<dbReference type="AlphaFoldDB" id="A0A6J6G3V8"/>
<gene>
    <name evidence="1" type="ORF">UFOPK1827_00237</name>
</gene>
<reference evidence="1" key="1">
    <citation type="submission" date="2020-05" db="EMBL/GenBank/DDBJ databases">
        <authorList>
            <person name="Chiriac C."/>
            <person name="Salcher M."/>
            <person name="Ghai R."/>
            <person name="Kavagutti S V."/>
        </authorList>
    </citation>
    <scope>NUCLEOTIDE SEQUENCE</scope>
</reference>
<name>A0A6J6G3V8_9ZZZZ</name>
<accession>A0A6J6G3V8</accession>
<organism evidence="1">
    <name type="scientific">freshwater metagenome</name>
    <dbReference type="NCBI Taxonomy" id="449393"/>
    <lineage>
        <taxon>unclassified sequences</taxon>
        <taxon>metagenomes</taxon>
        <taxon>ecological metagenomes</taxon>
    </lineage>
</organism>
<protein>
    <submittedName>
        <fullName evidence="1">Unannotated protein</fullName>
    </submittedName>
</protein>
<sequence>MRETGCAMRCEFHVIETAMAFCCARETLTVLLKTKEWIKERFEMALADKRSAVAGLAQNCSNAGRFDRKWDTIHPDAVRADVLASDHGGARRHTHNVLRLGTVIGNAVGRERVDIRSAGNVSTVGTDCVVTHLVGGDEENFATHQRSSSV</sequence>